<keyword evidence="3 5" id="KW-0863">Zinc-finger</keyword>
<dbReference type="OrthoDB" id="3269380at2759"/>
<protein>
    <submittedName>
        <fullName evidence="9">Transcription factor-like protein</fullName>
    </submittedName>
</protein>
<feature type="compositionally biased region" description="Polar residues" evidence="6">
    <location>
        <begin position="68"/>
        <end position="81"/>
    </location>
</feature>
<accession>A0A086T2A8</accession>
<feature type="compositionally biased region" description="Polar residues" evidence="6">
    <location>
        <begin position="456"/>
        <end position="487"/>
    </location>
</feature>
<feature type="compositionally biased region" description="Polar residues" evidence="6">
    <location>
        <begin position="350"/>
        <end position="368"/>
    </location>
</feature>
<comment type="caution">
    <text evidence="9">The sequence shown here is derived from an EMBL/GenBank/DDBJ whole genome shotgun (WGS) entry which is preliminary data.</text>
</comment>
<evidence type="ECO:0000259" key="8">
    <source>
        <dbReference type="PROSITE" id="PS50157"/>
    </source>
</evidence>
<dbReference type="SMART" id="SM00355">
    <property type="entry name" value="ZnF_C2H2"/>
    <property type="match status" value="3"/>
</dbReference>
<dbReference type="Gene3D" id="3.30.160.60">
    <property type="entry name" value="Classic Zinc Finger"/>
    <property type="match status" value="1"/>
</dbReference>
<feature type="region of interest" description="Disordered" evidence="6">
    <location>
        <begin position="456"/>
        <end position="559"/>
    </location>
</feature>
<name>A0A086T2A8_HAPC1</name>
<feature type="compositionally biased region" description="Polar residues" evidence="6">
    <location>
        <begin position="324"/>
        <end position="340"/>
    </location>
</feature>
<feature type="compositionally biased region" description="Polar residues" evidence="6">
    <location>
        <begin position="549"/>
        <end position="559"/>
    </location>
</feature>
<evidence type="ECO:0000256" key="2">
    <source>
        <dbReference type="ARBA" id="ARBA00022737"/>
    </source>
</evidence>
<feature type="compositionally biased region" description="Low complexity" evidence="6">
    <location>
        <begin position="488"/>
        <end position="497"/>
    </location>
</feature>
<dbReference type="PANTHER" id="PTHR23057">
    <property type="entry name" value="JUXTAPOSED WITH ANOTHER ZINC FINGER PROTEIN 1"/>
    <property type="match status" value="1"/>
</dbReference>
<dbReference type="AlphaFoldDB" id="A0A086T2A8"/>
<keyword evidence="4" id="KW-0862">Zinc</keyword>
<dbReference type="GO" id="GO:0005634">
    <property type="term" value="C:nucleus"/>
    <property type="evidence" value="ECO:0007669"/>
    <property type="project" value="TreeGrafter"/>
</dbReference>
<evidence type="ECO:0000256" key="5">
    <source>
        <dbReference type="PROSITE-ProRule" id="PRU00042"/>
    </source>
</evidence>
<feature type="compositionally biased region" description="Low complexity" evidence="6">
    <location>
        <begin position="369"/>
        <end position="378"/>
    </location>
</feature>
<dbReference type="PROSITE" id="PS50157">
    <property type="entry name" value="ZINC_FINGER_C2H2_2"/>
    <property type="match status" value="1"/>
</dbReference>
<dbReference type="InterPro" id="IPR036236">
    <property type="entry name" value="Znf_C2H2_sf"/>
</dbReference>
<evidence type="ECO:0000256" key="1">
    <source>
        <dbReference type="ARBA" id="ARBA00022723"/>
    </source>
</evidence>
<proteinExistence type="predicted"/>
<keyword evidence="10" id="KW-1185">Reference proteome</keyword>
<evidence type="ECO:0000256" key="6">
    <source>
        <dbReference type="SAM" id="MobiDB-lite"/>
    </source>
</evidence>
<dbReference type="Proteomes" id="UP000029964">
    <property type="component" value="Unassembled WGS sequence"/>
</dbReference>
<feature type="domain" description="C2H2-type" evidence="8">
    <location>
        <begin position="602"/>
        <end position="632"/>
    </location>
</feature>
<keyword evidence="7" id="KW-1133">Transmembrane helix</keyword>
<keyword evidence="1" id="KW-0479">Metal-binding</keyword>
<sequence>MSAAMCSCGPAKGGPGPGHRLRVLVRPTATASGAAAAATALEPEAKTALTDSTTFPTLKKRLTGSRAAKTSQHPTKPGSTTSVHPFDQWLLLAFVLPVVLLPVILSPVLLPVHVLGPEQYCFAAICARLGLLAFACAFSCACRRRTSLRVRLFLPRPRTRQPSALSDDSSLIQDNEGPWELFDYFNPDPKVGYPSETTRAADMALDASMGMGRERQGSFVSAGPRPISTANGQNRDNVNRNRRESLAGSVMGGLSWGGMSLGSFVREDFTVQGSSPLAHQSPSFNSGSYLPKLEANFMKDFTCCGKILPNLHDLLQHYEEAHTATQNSPNAGRNNFSQFSAMGMPGASGMSDSRTAPGTPGQATARPSPTQLGQQPLGTGLPLMGGQQNMNDNQMDLGMGSNMQDEMDAVEDMEMDDAVGTMELDDSQRMHQTRHLFGQQQRPQLEMDTSGITQGLRTSQPTTPAGASFGFQHNPTVSSVNTPTLSTQQQHIPQQRQAPGVGQTDDDFPGMPMGGGNGDIGDGNFDSNNNNTGNGDSNFCINDPGKSLFSPNGSFPQGSNRSIQAQLAQLGITNGQMNDPQANQILMQRLQSIYMAEEHKPFKCPVIGCEKAYKNQNGLKYHKAHGHQSQQLHENGDGTFSIVNPETSAPYPGTLGMEKEKPFNCDTCGKRYKNLNGLKYHKGHSLMCSPEFKRRAEAAGLTIPTIGARFGAGDKAGQPSVAK</sequence>
<gene>
    <name evidence="9" type="ORF">ACRE_057400</name>
</gene>
<dbReference type="SUPFAM" id="SSF57667">
    <property type="entry name" value="beta-beta-alpha zinc fingers"/>
    <property type="match status" value="1"/>
</dbReference>
<feature type="transmembrane region" description="Helical" evidence="7">
    <location>
        <begin position="89"/>
        <end position="110"/>
    </location>
</feature>
<evidence type="ECO:0000256" key="4">
    <source>
        <dbReference type="ARBA" id="ARBA00022833"/>
    </source>
</evidence>
<dbReference type="PANTHER" id="PTHR23057:SF0">
    <property type="entry name" value="JUXTAPOSED WITH ANOTHER ZINC FINGER PROTEIN 1"/>
    <property type="match status" value="1"/>
</dbReference>
<dbReference type="PROSITE" id="PS00028">
    <property type="entry name" value="ZINC_FINGER_C2H2_1"/>
    <property type="match status" value="1"/>
</dbReference>
<evidence type="ECO:0000256" key="3">
    <source>
        <dbReference type="ARBA" id="ARBA00022771"/>
    </source>
</evidence>
<feature type="region of interest" description="Disordered" evidence="6">
    <location>
        <begin position="215"/>
        <end position="240"/>
    </location>
</feature>
<dbReference type="EMBL" id="JPKY01000068">
    <property type="protein sequence ID" value="KFH43490.1"/>
    <property type="molecule type" value="Genomic_DNA"/>
</dbReference>
<evidence type="ECO:0000313" key="10">
    <source>
        <dbReference type="Proteomes" id="UP000029964"/>
    </source>
</evidence>
<reference evidence="10" key="1">
    <citation type="journal article" date="2014" name="Genome Announc.">
        <title>Genome sequence and annotation of Acremonium chrysogenum, producer of the beta-lactam antibiotic cephalosporin C.</title>
        <authorList>
            <person name="Terfehr D."/>
            <person name="Dahlmann T.A."/>
            <person name="Specht T."/>
            <person name="Zadra I."/>
            <person name="Kuernsteiner H."/>
            <person name="Kueck U."/>
        </authorList>
    </citation>
    <scope>NUCLEOTIDE SEQUENCE [LARGE SCALE GENOMIC DNA]</scope>
    <source>
        <strain evidence="10">ATCC 11550 / CBS 779.69 / DSM 880 / IAM 14645 / JCM 23072 / IMI 49137</strain>
    </source>
</reference>
<feature type="region of interest" description="Disordered" evidence="6">
    <location>
        <begin position="60"/>
        <end position="81"/>
    </location>
</feature>
<keyword evidence="2" id="KW-0677">Repeat</keyword>
<organism evidence="9 10">
    <name type="scientific">Hapsidospora chrysogenum (strain ATCC 11550 / CBS 779.69 / DSM 880 / IAM 14645 / JCM 23072 / IMI 49137)</name>
    <name type="common">Acremonium chrysogenum</name>
    <dbReference type="NCBI Taxonomy" id="857340"/>
    <lineage>
        <taxon>Eukaryota</taxon>
        <taxon>Fungi</taxon>
        <taxon>Dikarya</taxon>
        <taxon>Ascomycota</taxon>
        <taxon>Pezizomycotina</taxon>
        <taxon>Sordariomycetes</taxon>
        <taxon>Hypocreomycetidae</taxon>
        <taxon>Hypocreales</taxon>
        <taxon>Bionectriaceae</taxon>
        <taxon>Hapsidospora</taxon>
    </lineage>
</organism>
<dbReference type="InterPro" id="IPR013087">
    <property type="entry name" value="Znf_C2H2_type"/>
</dbReference>
<dbReference type="InterPro" id="IPR051580">
    <property type="entry name" value="ZnF-Chromatin_assoc"/>
</dbReference>
<dbReference type="GO" id="GO:0008270">
    <property type="term" value="F:zinc ion binding"/>
    <property type="evidence" value="ECO:0007669"/>
    <property type="project" value="UniProtKB-KW"/>
</dbReference>
<feature type="region of interest" description="Disordered" evidence="6">
    <location>
        <begin position="324"/>
        <end position="378"/>
    </location>
</feature>
<feature type="compositionally biased region" description="Low complexity" evidence="6">
    <location>
        <begin position="522"/>
        <end position="538"/>
    </location>
</feature>
<evidence type="ECO:0000256" key="7">
    <source>
        <dbReference type="SAM" id="Phobius"/>
    </source>
</evidence>
<feature type="compositionally biased region" description="Gly residues" evidence="6">
    <location>
        <begin position="512"/>
        <end position="521"/>
    </location>
</feature>
<evidence type="ECO:0000313" key="9">
    <source>
        <dbReference type="EMBL" id="KFH43490.1"/>
    </source>
</evidence>
<feature type="transmembrane region" description="Helical" evidence="7">
    <location>
        <begin position="122"/>
        <end position="142"/>
    </location>
</feature>
<keyword evidence="7" id="KW-0812">Transmembrane</keyword>
<keyword evidence="7" id="KW-0472">Membrane</keyword>
<dbReference type="HOGENOM" id="CLU_382608_0_0_1"/>
<dbReference type="STRING" id="857340.A0A086T2A8"/>